<dbReference type="Gene3D" id="3.40.50.300">
    <property type="entry name" value="P-loop containing nucleotide triphosphate hydrolases"/>
    <property type="match status" value="1"/>
</dbReference>
<dbReference type="InterPro" id="IPR005129">
    <property type="entry name" value="GTPase_ArgK"/>
</dbReference>
<dbReference type="EC" id="3.6.5.-" evidence="2"/>
<comment type="similarity">
    <text evidence="1">Belongs to the SIMIBI class G3E GTPase family. ArgK/MeaB subfamily.</text>
</comment>
<dbReference type="NCBIfam" id="NF006958">
    <property type="entry name" value="PRK09435.1"/>
    <property type="match status" value="1"/>
</dbReference>
<dbReference type="Proteomes" id="UP001549799">
    <property type="component" value="Unassembled WGS sequence"/>
</dbReference>
<reference evidence="2 3" key="1">
    <citation type="submission" date="2024-07" db="EMBL/GenBank/DDBJ databases">
        <title>The genome sequence of type strain Sediminicola arcticus GDMCC 1.2805.</title>
        <authorList>
            <person name="Liu Y."/>
        </authorList>
    </citation>
    <scope>NUCLEOTIDE SEQUENCE [LARGE SCALE GENOMIC DNA]</scope>
    <source>
        <strain evidence="2 3">GDMCC 1.2805</strain>
    </source>
</reference>
<name>A0ABV2SSP6_9FLAO</name>
<dbReference type="SUPFAM" id="SSF52540">
    <property type="entry name" value="P-loop containing nucleoside triphosphate hydrolases"/>
    <property type="match status" value="1"/>
</dbReference>
<dbReference type="Gene3D" id="1.20.5.170">
    <property type="match status" value="1"/>
</dbReference>
<dbReference type="Gene3D" id="1.10.287.130">
    <property type="match status" value="1"/>
</dbReference>
<evidence type="ECO:0000313" key="2">
    <source>
        <dbReference type="EMBL" id="MET6990177.1"/>
    </source>
</evidence>
<dbReference type="EMBL" id="JBEXAE010000002">
    <property type="protein sequence ID" value="MET6990177.1"/>
    <property type="molecule type" value="Genomic_DNA"/>
</dbReference>
<dbReference type="GO" id="GO:0016787">
    <property type="term" value="F:hydrolase activity"/>
    <property type="evidence" value="ECO:0007669"/>
    <property type="project" value="UniProtKB-KW"/>
</dbReference>
<accession>A0ABV2SSP6</accession>
<dbReference type="PANTHER" id="PTHR23408">
    <property type="entry name" value="METHYLMALONYL-COA MUTASE"/>
    <property type="match status" value="1"/>
</dbReference>
<comment type="caution">
    <text evidence="2">The sequence shown here is derived from an EMBL/GenBank/DDBJ whole genome shotgun (WGS) entry which is preliminary data.</text>
</comment>
<dbReference type="RefSeq" id="WP_354614564.1">
    <property type="nucleotide sequence ID" value="NZ_JBEXAE010000002.1"/>
</dbReference>
<proteinExistence type="inferred from homology"/>
<organism evidence="2 3">
    <name type="scientific">Sediminicola arcticus</name>
    <dbReference type="NCBI Taxonomy" id="1574308"/>
    <lineage>
        <taxon>Bacteria</taxon>
        <taxon>Pseudomonadati</taxon>
        <taxon>Bacteroidota</taxon>
        <taxon>Flavobacteriia</taxon>
        <taxon>Flavobacteriales</taxon>
        <taxon>Flavobacteriaceae</taxon>
        <taxon>Sediminicola</taxon>
    </lineage>
</organism>
<evidence type="ECO:0000313" key="3">
    <source>
        <dbReference type="Proteomes" id="UP001549799"/>
    </source>
</evidence>
<evidence type="ECO:0000256" key="1">
    <source>
        <dbReference type="ARBA" id="ARBA00009625"/>
    </source>
</evidence>
<dbReference type="InterPro" id="IPR027417">
    <property type="entry name" value="P-loop_NTPase"/>
</dbReference>
<keyword evidence="2" id="KW-0378">Hydrolase</keyword>
<keyword evidence="3" id="KW-1185">Reference proteome</keyword>
<gene>
    <name evidence="2" type="primary">meaB</name>
    <name evidence="2" type="ORF">ABXZ36_05905</name>
</gene>
<dbReference type="CDD" id="cd03114">
    <property type="entry name" value="MMAA-like"/>
    <property type="match status" value="1"/>
</dbReference>
<sequence length="348" mass="38449">MSSEKNTSSESISKIKSFRKNIPSAKELTEGILHGNKTALGRAITLVESTNISHLNRANEIIENCLSRTKNSIRIGITGVPGVGKSTFIESFGLQLTALGKKVAVLAVDPTSSISHGSILGDKTRMDELVKDPNAFIRPSPSGSSLGGVARKTRESIILCEASGYDVILIETVGVGQSETAVHGMVDFFLLLKLAGAGDELQGIKRGIMEMADAIVINKADGDNLKRTKIAKTEFTRALHLYPPKENGWIPKVLTCSALENKGIQKIWELVDTYLEENKIRGGFYLKRREQNKYWLLQTVEDQIKQRFYQNREVKVLLDSLLLEVMDSKISPFKAAEKLLALHQKELK</sequence>
<protein>
    <submittedName>
        <fullName evidence="2">Methylmalonyl Co-A mutase-associated GTPase MeaB</fullName>
        <ecNumber evidence="2">3.6.5.-</ecNumber>
    </submittedName>
</protein>
<dbReference type="PANTHER" id="PTHR23408:SF3">
    <property type="entry name" value="METHYLMALONIC ACIDURIA TYPE A PROTEIN, MITOCHONDRIAL"/>
    <property type="match status" value="1"/>
</dbReference>
<dbReference type="NCBIfam" id="TIGR00750">
    <property type="entry name" value="lao"/>
    <property type="match status" value="1"/>
</dbReference>
<dbReference type="Pfam" id="PF03308">
    <property type="entry name" value="MeaB"/>
    <property type="match status" value="1"/>
</dbReference>